<keyword evidence="6 10" id="KW-0472">Membrane</keyword>
<sequence length="799" mass="90851">MSRRKNTRAEESSSEEEDDDDSSEEEESSSDDDSSSSSSEGDYEEEEFEEDQDYDPLAETLDNLIDAVVDYEHPSEGWEIVRQWLRNHGIDETKASVEIKGEFDTTALHVACRNMPPVDVVDIMLMAAPDMIFWADSFGWLPLHYACANGADISVVKLLLGSYPDSTLTTDKRGRTPLHFALGNVEVPPTAALVKLLAGKNGESAKWPDENVMLPIHYACAYGATVEVLEVLIGAWEDSMTKTDSKGRTPLHFAMGNADRPNSPNVIKLLLELLDSGGMDVLDEENNIPLHLLSTKAQTVDESNIDARDNIEKCLEIYLKSSEKTSIEFLTCIQNMPEWLRDVAVIHPTVQTMLNTKISSRFPTMILMLDFYFLAAVIGAFSMTSLQSIDRRFNELNTTADSSILMQTGMGDDVRFRTGAAFTLGICYLQVLAYLKSILIDFAVFVSGVVYVTTRLVAFVMCLLITVLAFAQMWFTLFRQSTECEFAMEAKAPALNATNTSSAMDDAMYYYDDAFLIPEEEVEDCEPSLDYPFCASMWFSIYKVYTMMLGEIDESIFRWNTLSLVLFCIFFLLVVILLLNILIAIITDLYGVITNERAAIVFWSNRLAFITDMDLVTNGPWKKQVEKFFRLSDDDDDEKSVGAKDKVEITWERIAWKKLIECFDPEVDTNGFGMFFYVPLRIFISMFLIPFWLLLGILSAGWLWPPQVREGLFVQKVSIPDDSGQVQEAERRIEEVEDLRNVLAVVQEELVEEFMEDRKEMTMMKEQVHNIKRELKDEMKNIKQVMTSLFEVQQQSMMR</sequence>
<dbReference type="InterPro" id="IPR005821">
    <property type="entry name" value="Ion_trans_dom"/>
</dbReference>
<evidence type="ECO:0000256" key="8">
    <source>
        <dbReference type="SAM" id="Coils"/>
    </source>
</evidence>
<dbReference type="OMA" id="CEFAMEA"/>
<feature type="transmembrane region" description="Helical" evidence="10">
    <location>
        <begin position="362"/>
        <end position="383"/>
    </location>
</feature>
<dbReference type="Proteomes" id="UP000001449">
    <property type="component" value="Chromosome 17"/>
</dbReference>
<dbReference type="GO" id="GO:0051017">
    <property type="term" value="P:actin filament bundle assembly"/>
    <property type="evidence" value="ECO:0000318"/>
    <property type="project" value="GO_Central"/>
</dbReference>
<feature type="compositionally biased region" description="Acidic residues" evidence="9">
    <location>
        <begin position="41"/>
        <end position="55"/>
    </location>
</feature>
<dbReference type="GO" id="GO:0005216">
    <property type="term" value="F:monoatomic ion channel activity"/>
    <property type="evidence" value="ECO:0007669"/>
    <property type="project" value="InterPro"/>
</dbReference>
<reference evidence="12 13" key="2">
    <citation type="journal article" date="2008" name="Nature">
        <title>The Phaeodactylum genome reveals the evolutionary history of diatom genomes.</title>
        <authorList>
            <person name="Bowler C."/>
            <person name="Allen A.E."/>
            <person name="Badger J.H."/>
            <person name="Grimwood J."/>
            <person name="Jabbari K."/>
            <person name="Kuo A."/>
            <person name="Maheswari U."/>
            <person name="Martens C."/>
            <person name="Maumus F."/>
            <person name="Otillar R.P."/>
            <person name="Rayko E."/>
            <person name="Salamov A."/>
            <person name="Vandepoele K."/>
            <person name="Beszteri B."/>
            <person name="Gruber A."/>
            <person name="Heijde M."/>
            <person name="Katinka M."/>
            <person name="Mock T."/>
            <person name="Valentin K."/>
            <person name="Verret F."/>
            <person name="Berges J.A."/>
            <person name="Brownlee C."/>
            <person name="Cadoret J.P."/>
            <person name="Chiovitti A."/>
            <person name="Choi C.J."/>
            <person name="Coesel S."/>
            <person name="De Martino A."/>
            <person name="Detter J.C."/>
            <person name="Durkin C."/>
            <person name="Falciatore A."/>
            <person name="Fournet J."/>
            <person name="Haruta M."/>
            <person name="Huysman M.J."/>
            <person name="Jenkins B.D."/>
            <person name="Jiroutova K."/>
            <person name="Jorgensen R.E."/>
            <person name="Joubert Y."/>
            <person name="Kaplan A."/>
            <person name="Kroger N."/>
            <person name="Kroth P.G."/>
            <person name="La Roche J."/>
            <person name="Lindquist E."/>
            <person name="Lommer M."/>
            <person name="Martin-Jezequel V."/>
            <person name="Lopez P.J."/>
            <person name="Lucas S."/>
            <person name="Mangogna M."/>
            <person name="McGinnis K."/>
            <person name="Medlin L.K."/>
            <person name="Montsant A."/>
            <person name="Oudot-Le Secq M.P."/>
            <person name="Napoli C."/>
            <person name="Obornik M."/>
            <person name="Parker M.S."/>
            <person name="Petit J.L."/>
            <person name="Porcel B.M."/>
            <person name="Poulsen N."/>
            <person name="Robison M."/>
            <person name="Rychlewski L."/>
            <person name="Rynearson T.A."/>
            <person name="Schmutz J."/>
            <person name="Shapiro H."/>
            <person name="Siaut M."/>
            <person name="Stanley M."/>
            <person name="Sussman M.R."/>
            <person name="Taylor A.R."/>
            <person name="Vardi A."/>
            <person name="von Dassow P."/>
            <person name="Vyverman W."/>
            <person name="Willis A."/>
            <person name="Wyrwicz L.S."/>
            <person name="Rokhsar D.S."/>
            <person name="Weissenbach J."/>
            <person name="Armbrust E.V."/>
            <person name="Green B.R."/>
            <person name="Van de Peer Y."/>
            <person name="Grigoriev I.V."/>
        </authorList>
    </citation>
    <scope>NUCLEOTIDE SEQUENCE [LARGE SCALE GENOMIC DNA]</scope>
    <source>
        <strain evidence="12 13">CCMP1335</strain>
    </source>
</reference>
<feature type="domain" description="Ion transport" evidence="11">
    <location>
        <begin position="444"/>
        <end position="596"/>
    </location>
</feature>
<feature type="transmembrane region" description="Helical" evidence="10">
    <location>
        <begin position="682"/>
        <end position="704"/>
    </location>
</feature>
<feature type="region of interest" description="Disordered" evidence="9">
    <location>
        <begin position="1"/>
        <end position="55"/>
    </location>
</feature>
<dbReference type="GO" id="GO:0005737">
    <property type="term" value="C:cytoplasm"/>
    <property type="evidence" value="ECO:0000318"/>
    <property type="project" value="GO_Central"/>
</dbReference>
<evidence type="ECO:0000256" key="4">
    <source>
        <dbReference type="ARBA" id="ARBA00022989"/>
    </source>
</evidence>
<dbReference type="InterPro" id="IPR036770">
    <property type="entry name" value="Ankyrin_rpt-contain_sf"/>
</dbReference>
<evidence type="ECO:0000256" key="5">
    <source>
        <dbReference type="ARBA" id="ARBA00023043"/>
    </source>
</evidence>
<dbReference type="KEGG" id="tps:THAPSDRAFT_25276"/>
<evidence type="ECO:0000256" key="1">
    <source>
        <dbReference type="ARBA" id="ARBA00004141"/>
    </source>
</evidence>
<evidence type="ECO:0000256" key="2">
    <source>
        <dbReference type="ARBA" id="ARBA00022692"/>
    </source>
</evidence>
<evidence type="ECO:0000256" key="6">
    <source>
        <dbReference type="ARBA" id="ARBA00023136"/>
    </source>
</evidence>
<feature type="transmembrane region" description="Helical" evidence="10">
    <location>
        <begin position="456"/>
        <end position="478"/>
    </location>
</feature>
<keyword evidence="4 10" id="KW-1133">Transmembrane helix</keyword>
<evidence type="ECO:0000259" key="11">
    <source>
        <dbReference type="Pfam" id="PF00520"/>
    </source>
</evidence>
<evidence type="ECO:0000256" key="10">
    <source>
        <dbReference type="SAM" id="Phobius"/>
    </source>
</evidence>
<dbReference type="STRING" id="35128.B8CE78"/>
<accession>B8CE78</accession>
<dbReference type="PANTHER" id="PTHR24153">
    <property type="entry name" value="ESPIN"/>
    <property type="match status" value="1"/>
</dbReference>
<evidence type="ECO:0000313" key="12">
    <source>
        <dbReference type="EMBL" id="EED88224.1"/>
    </source>
</evidence>
<dbReference type="Pfam" id="PF00520">
    <property type="entry name" value="Ion_trans"/>
    <property type="match status" value="1"/>
</dbReference>
<keyword evidence="8" id="KW-0175">Coiled coil</keyword>
<dbReference type="SUPFAM" id="SSF48403">
    <property type="entry name" value="Ankyrin repeat"/>
    <property type="match status" value="1"/>
</dbReference>
<dbReference type="GO" id="GO:0051015">
    <property type="term" value="F:actin filament binding"/>
    <property type="evidence" value="ECO:0000318"/>
    <property type="project" value="GO_Central"/>
</dbReference>
<dbReference type="InterPro" id="IPR002110">
    <property type="entry name" value="Ankyrin_rpt"/>
</dbReference>
<dbReference type="eggNOG" id="KOG0504">
    <property type="taxonomic scope" value="Eukaryota"/>
</dbReference>
<feature type="compositionally biased region" description="Acidic residues" evidence="9">
    <location>
        <begin position="12"/>
        <end position="34"/>
    </location>
</feature>
<dbReference type="EMBL" id="CM000651">
    <property type="protein sequence ID" value="EED88224.1"/>
    <property type="molecule type" value="Genomic_DNA"/>
</dbReference>
<dbReference type="Gene3D" id="1.25.40.20">
    <property type="entry name" value="Ankyrin repeat-containing domain"/>
    <property type="match status" value="1"/>
</dbReference>
<dbReference type="Pfam" id="PF12796">
    <property type="entry name" value="Ank_2"/>
    <property type="match status" value="2"/>
</dbReference>
<feature type="repeat" description="ANK" evidence="7">
    <location>
        <begin position="246"/>
        <end position="272"/>
    </location>
</feature>
<dbReference type="GO" id="GO:0016020">
    <property type="term" value="C:membrane"/>
    <property type="evidence" value="ECO:0007669"/>
    <property type="project" value="UniProtKB-SubCell"/>
</dbReference>
<dbReference type="InterPro" id="IPR052420">
    <property type="entry name" value="Espin/Espin-like"/>
</dbReference>
<dbReference type="SMART" id="SM00248">
    <property type="entry name" value="ANK"/>
    <property type="match status" value="5"/>
</dbReference>
<dbReference type="RefSeq" id="XP_002294390.1">
    <property type="nucleotide sequence ID" value="XM_002294354.1"/>
</dbReference>
<evidence type="ECO:0000256" key="7">
    <source>
        <dbReference type="PROSITE-ProRule" id="PRU00023"/>
    </source>
</evidence>
<dbReference type="PROSITE" id="PS50088">
    <property type="entry name" value="ANK_REPEAT"/>
    <property type="match status" value="1"/>
</dbReference>
<dbReference type="PANTHER" id="PTHR24153:SF8">
    <property type="entry name" value="FORKED, ISOFORM F"/>
    <property type="match status" value="1"/>
</dbReference>
<reference evidence="12 13" key="1">
    <citation type="journal article" date="2004" name="Science">
        <title>The genome of the diatom Thalassiosira pseudonana: ecology, evolution, and metabolism.</title>
        <authorList>
            <person name="Armbrust E.V."/>
            <person name="Berges J.A."/>
            <person name="Bowler C."/>
            <person name="Green B.R."/>
            <person name="Martinez D."/>
            <person name="Putnam N.H."/>
            <person name="Zhou S."/>
            <person name="Allen A.E."/>
            <person name="Apt K.E."/>
            <person name="Bechner M."/>
            <person name="Brzezinski M.A."/>
            <person name="Chaal B.K."/>
            <person name="Chiovitti A."/>
            <person name="Davis A.K."/>
            <person name="Demarest M.S."/>
            <person name="Detter J.C."/>
            <person name="Glavina T."/>
            <person name="Goodstein D."/>
            <person name="Hadi M.Z."/>
            <person name="Hellsten U."/>
            <person name="Hildebrand M."/>
            <person name="Jenkins B.D."/>
            <person name="Jurka J."/>
            <person name="Kapitonov V.V."/>
            <person name="Kroger N."/>
            <person name="Lau W.W."/>
            <person name="Lane T.W."/>
            <person name="Larimer F.W."/>
            <person name="Lippmeier J.C."/>
            <person name="Lucas S."/>
            <person name="Medina M."/>
            <person name="Montsant A."/>
            <person name="Obornik M."/>
            <person name="Parker M.S."/>
            <person name="Palenik B."/>
            <person name="Pazour G.J."/>
            <person name="Richardson P.M."/>
            <person name="Rynearson T.A."/>
            <person name="Saito M.A."/>
            <person name="Schwartz D.C."/>
            <person name="Thamatrakoln K."/>
            <person name="Valentin K."/>
            <person name="Vardi A."/>
            <person name="Wilkerson F.P."/>
            <person name="Rokhsar D.S."/>
        </authorList>
    </citation>
    <scope>NUCLEOTIDE SEQUENCE [LARGE SCALE GENOMIC DNA]</scope>
    <source>
        <strain evidence="12 13">CCMP1335</strain>
    </source>
</reference>
<feature type="coiled-coil region" evidence="8">
    <location>
        <begin position="726"/>
        <end position="785"/>
    </location>
</feature>
<organism evidence="12 13">
    <name type="scientific">Thalassiosira pseudonana</name>
    <name type="common">Marine diatom</name>
    <name type="synonym">Cyclotella nana</name>
    <dbReference type="NCBI Taxonomy" id="35128"/>
    <lineage>
        <taxon>Eukaryota</taxon>
        <taxon>Sar</taxon>
        <taxon>Stramenopiles</taxon>
        <taxon>Ochrophyta</taxon>
        <taxon>Bacillariophyta</taxon>
        <taxon>Coscinodiscophyceae</taxon>
        <taxon>Thalassiosirophycidae</taxon>
        <taxon>Thalassiosirales</taxon>
        <taxon>Thalassiosiraceae</taxon>
        <taxon>Thalassiosira</taxon>
    </lineage>
</organism>
<dbReference type="PROSITE" id="PS50297">
    <property type="entry name" value="ANK_REP_REGION"/>
    <property type="match status" value="1"/>
</dbReference>
<dbReference type="GeneID" id="7442124"/>
<dbReference type="InParanoid" id="B8CE78"/>
<comment type="subcellular location">
    <subcellularLocation>
        <location evidence="1">Membrane</location>
        <topology evidence="1">Multi-pass membrane protein</topology>
    </subcellularLocation>
</comment>
<dbReference type="PaxDb" id="35128-Thaps25276"/>
<evidence type="ECO:0000256" key="3">
    <source>
        <dbReference type="ARBA" id="ARBA00022737"/>
    </source>
</evidence>
<feature type="transmembrane region" description="Helical" evidence="10">
    <location>
        <begin position="425"/>
        <end position="450"/>
    </location>
</feature>
<keyword evidence="5 7" id="KW-0040">ANK repeat</keyword>
<dbReference type="HOGENOM" id="CLU_339351_0_0_1"/>
<keyword evidence="13" id="KW-1185">Reference proteome</keyword>
<keyword evidence="2 10" id="KW-0812">Transmembrane</keyword>
<dbReference type="AlphaFoldDB" id="B8CE78"/>
<feature type="transmembrane region" description="Helical" evidence="10">
    <location>
        <begin position="564"/>
        <end position="586"/>
    </location>
</feature>
<evidence type="ECO:0000313" key="13">
    <source>
        <dbReference type="Proteomes" id="UP000001449"/>
    </source>
</evidence>
<keyword evidence="3" id="KW-0677">Repeat</keyword>
<gene>
    <name evidence="12" type="ORF">THAPSDRAFT_25276</name>
</gene>
<protein>
    <recommendedName>
        <fullName evidence="11">Ion transport domain-containing protein</fullName>
    </recommendedName>
</protein>
<name>B8CE78_THAPS</name>
<evidence type="ECO:0000256" key="9">
    <source>
        <dbReference type="SAM" id="MobiDB-lite"/>
    </source>
</evidence>
<proteinExistence type="predicted"/>